<feature type="transmembrane region" description="Helical" evidence="1">
    <location>
        <begin position="61"/>
        <end position="82"/>
    </location>
</feature>
<evidence type="ECO:0000313" key="3">
    <source>
        <dbReference type="Proteomes" id="UP000005459"/>
    </source>
</evidence>
<dbReference type="RefSeq" id="WP_007192349.1">
    <property type="nucleotide sequence ID" value="NZ_AFWV01000004.1"/>
</dbReference>
<dbReference type="Pfam" id="PF10066">
    <property type="entry name" value="DUF2304"/>
    <property type="match status" value="1"/>
</dbReference>
<feature type="transmembrane region" description="Helical" evidence="1">
    <location>
        <begin position="31"/>
        <end position="49"/>
    </location>
</feature>
<dbReference type="eggNOG" id="ENOG5033407">
    <property type="taxonomic scope" value="Bacteria"/>
</dbReference>
<gene>
    <name evidence="2" type="ORF">ThimaDRAFT_1472</name>
</gene>
<evidence type="ECO:0000256" key="1">
    <source>
        <dbReference type="SAM" id="Phobius"/>
    </source>
</evidence>
<accession>F9U970</accession>
<keyword evidence="1" id="KW-1133">Transmembrane helix</keyword>
<reference evidence="2 3" key="1">
    <citation type="submission" date="2011-06" db="EMBL/GenBank/DDBJ databases">
        <title>The draft genome of Thiocapsa marina 5811.</title>
        <authorList>
            <consortium name="US DOE Joint Genome Institute (JGI-PGF)"/>
            <person name="Lucas S."/>
            <person name="Han J."/>
            <person name="Cheng J.-F."/>
            <person name="Goodwin L."/>
            <person name="Pitluck S."/>
            <person name="Peters L."/>
            <person name="Land M.L."/>
            <person name="Hauser L."/>
            <person name="Vogl K."/>
            <person name="Liu Z."/>
            <person name="Imhoff J."/>
            <person name="Thiel V."/>
            <person name="Frigaard N.-U."/>
            <person name="Bryant D."/>
            <person name="Woyke T.J."/>
        </authorList>
    </citation>
    <scope>NUCLEOTIDE SEQUENCE [LARGE SCALE GENOMIC DNA]</scope>
    <source>
        <strain evidence="2 3">5811</strain>
    </source>
</reference>
<dbReference type="OrthoDB" id="8812556at2"/>
<evidence type="ECO:0008006" key="4">
    <source>
        <dbReference type="Google" id="ProtNLM"/>
    </source>
</evidence>
<dbReference type="AlphaFoldDB" id="F9U970"/>
<dbReference type="PATRIC" id="fig|768671.3.peg.1578"/>
<protein>
    <recommendedName>
        <fullName evidence="4">DUF2304 domain-containing protein</fullName>
    </recommendedName>
</protein>
<keyword evidence="1" id="KW-0812">Transmembrane</keyword>
<name>F9U970_9GAMM</name>
<keyword evidence="1" id="KW-0472">Membrane</keyword>
<organism evidence="2 3">
    <name type="scientific">Thiocapsa marina 5811</name>
    <dbReference type="NCBI Taxonomy" id="768671"/>
    <lineage>
        <taxon>Bacteria</taxon>
        <taxon>Pseudomonadati</taxon>
        <taxon>Pseudomonadota</taxon>
        <taxon>Gammaproteobacteria</taxon>
        <taxon>Chromatiales</taxon>
        <taxon>Chromatiaceae</taxon>
        <taxon>Thiocapsa</taxon>
    </lineage>
</organism>
<dbReference type="Proteomes" id="UP000005459">
    <property type="component" value="Unassembled WGS sequence"/>
</dbReference>
<proteinExistence type="predicted"/>
<dbReference type="InterPro" id="IPR019277">
    <property type="entry name" value="DUF2304"/>
</dbReference>
<keyword evidence="3" id="KW-1185">Reference proteome</keyword>
<dbReference type="EMBL" id="AFWV01000004">
    <property type="protein sequence ID" value="EGV19328.1"/>
    <property type="molecule type" value="Genomic_DNA"/>
</dbReference>
<evidence type="ECO:0000313" key="2">
    <source>
        <dbReference type="EMBL" id="EGV19328.1"/>
    </source>
</evidence>
<sequence length="133" mass="14829">MTYQLTSMAIGLAVAGIILWLVRRDHLHGPFALWWIGAAAAVVVLGFWPRSFDVLASYLGVSYPPILALILGFTLLLIKILTMDLERSRQERQIRRLAQRLAMLEARHPHLESSASGYVADVRSKVPDSGFDS</sequence>
<feature type="transmembrane region" description="Helical" evidence="1">
    <location>
        <begin position="6"/>
        <end position="22"/>
    </location>
</feature>
<dbReference type="STRING" id="768671.ThimaDRAFT_1472"/>